<accession>A0AAV7QRF5</accession>
<dbReference type="Proteomes" id="UP001066276">
    <property type="component" value="Chromosome 6"/>
</dbReference>
<keyword evidence="3" id="KW-1185">Reference proteome</keyword>
<comment type="caution">
    <text evidence="2">The sequence shown here is derived from an EMBL/GenBank/DDBJ whole genome shotgun (WGS) entry which is preliminary data.</text>
</comment>
<gene>
    <name evidence="2" type="ORF">NDU88_008329</name>
</gene>
<reference evidence="2" key="1">
    <citation type="journal article" date="2022" name="bioRxiv">
        <title>Sequencing and chromosome-scale assembly of the giantPleurodeles waltlgenome.</title>
        <authorList>
            <person name="Brown T."/>
            <person name="Elewa A."/>
            <person name="Iarovenko S."/>
            <person name="Subramanian E."/>
            <person name="Araus A.J."/>
            <person name="Petzold A."/>
            <person name="Susuki M."/>
            <person name="Suzuki K.-i.T."/>
            <person name="Hayashi T."/>
            <person name="Toyoda A."/>
            <person name="Oliveira C."/>
            <person name="Osipova E."/>
            <person name="Leigh N.D."/>
            <person name="Simon A."/>
            <person name="Yun M.H."/>
        </authorList>
    </citation>
    <scope>NUCLEOTIDE SEQUENCE</scope>
    <source>
        <strain evidence="2">20211129_DDA</strain>
        <tissue evidence="2">Liver</tissue>
    </source>
</reference>
<feature type="region of interest" description="Disordered" evidence="1">
    <location>
        <begin position="362"/>
        <end position="392"/>
    </location>
</feature>
<feature type="compositionally biased region" description="Basic residues" evidence="1">
    <location>
        <begin position="374"/>
        <end position="392"/>
    </location>
</feature>
<protein>
    <submittedName>
        <fullName evidence="2">Uncharacterized protein</fullName>
    </submittedName>
</protein>
<dbReference type="AlphaFoldDB" id="A0AAV7QRF5"/>
<dbReference type="EMBL" id="JANPWB010000010">
    <property type="protein sequence ID" value="KAJ1142001.1"/>
    <property type="molecule type" value="Genomic_DNA"/>
</dbReference>
<evidence type="ECO:0000313" key="2">
    <source>
        <dbReference type="EMBL" id="KAJ1142001.1"/>
    </source>
</evidence>
<proteinExistence type="predicted"/>
<sequence>MSSTNPLGLCSVPRSLLSRVISSLWVPGLYQHHRQPAHSVAPSAPLGALSDALQRIFCQAGLRPPFHVPCKSPGSVLRASFLVPECYFLVVGAGPVPTPPADSALPQRTRALYPMHYSVFSARPGVTSSLWVPGLYRHCQRPAHSVAPLALTGTLSDTLQRVLCQAETAPQRPLHVRRPVLRTSLLVLQRYFLVVGAGPHRHRWWTAHSVVPPVRTGALSDALQCVLCQAGGTPPFNVLYKSPRGVLRALFLVPQCYFLVVGAGTALTLPAGRALRRALSTHRRFVRCTVACSLPGRGETAHQRPLQVPWGHAPCRVPQSPALLPCYGCRARTVTTRGPRTPPCPKRTRALYPMHCSVFSAKSGRDCPSTSSTGKRRSRPAGPRHHASPRPRWRLQALRYRLQRGPVRSGIGLPLVPLEP</sequence>
<evidence type="ECO:0000256" key="1">
    <source>
        <dbReference type="SAM" id="MobiDB-lite"/>
    </source>
</evidence>
<name>A0AAV7QRF5_PLEWA</name>
<organism evidence="2 3">
    <name type="scientific">Pleurodeles waltl</name>
    <name type="common">Iberian ribbed newt</name>
    <dbReference type="NCBI Taxonomy" id="8319"/>
    <lineage>
        <taxon>Eukaryota</taxon>
        <taxon>Metazoa</taxon>
        <taxon>Chordata</taxon>
        <taxon>Craniata</taxon>
        <taxon>Vertebrata</taxon>
        <taxon>Euteleostomi</taxon>
        <taxon>Amphibia</taxon>
        <taxon>Batrachia</taxon>
        <taxon>Caudata</taxon>
        <taxon>Salamandroidea</taxon>
        <taxon>Salamandridae</taxon>
        <taxon>Pleurodelinae</taxon>
        <taxon>Pleurodeles</taxon>
    </lineage>
</organism>
<evidence type="ECO:0000313" key="3">
    <source>
        <dbReference type="Proteomes" id="UP001066276"/>
    </source>
</evidence>